<dbReference type="Proteomes" id="UP000093366">
    <property type="component" value="Unassembled WGS sequence"/>
</dbReference>
<sequence>MKSSFEHRIEQEKSNDIDLAPLLDVVFILLIFFIVTTVFVKETGVEVNKPSAISSKSLEKNVFLLAVTRDGQVIYGGTNIGLNGIRSTLEHLNRKDARPLIIQADKSVTTDLLVKVIDQAKLAGIDNINLATQETL</sequence>
<comment type="subcellular location">
    <subcellularLocation>
        <location evidence="1">Cell membrane</location>
        <topology evidence="1">Single-pass membrane protein</topology>
    </subcellularLocation>
    <subcellularLocation>
        <location evidence="7">Cell membrane</location>
        <topology evidence="7">Single-pass type II membrane protein</topology>
    </subcellularLocation>
</comment>
<keyword evidence="3" id="KW-1003">Cell membrane</keyword>
<reference evidence="10" key="1">
    <citation type="submission" date="2016-07" db="EMBL/GenBank/DDBJ databases">
        <authorList>
            <person name="Florea S."/>
            <person name="Webb J.S."/>
            <person name="Jaromczyk J."/>
            <person name="Schardl C.L."/>
        </authorList>
    </citation>
    <scope>NUCLEOTIDE SEQUENCE [LARGE SCALE GENOMIC DNA]</scope>
    <source>
        <strain evidence="10">IPB1</strain>
    </source>
</reference>
<protein>
    <submittedName>
        <fullName evidence="9">Biopolymer transporter ExbD</fullName>
    </submittedName>
</protein>
<evidence type="ECO:0000256" key="8">
    <source>
        <dbReference type="SAM" id="Phobius"/>
    </source>
</evidence>
<comment type="caution">
    <text evidence="9">The sequence shown here is derived from an EMBL/GenBank/DDBJ whole genome shotgun (WGS) entry which is preliminary data.</text>
</comment>
<dbReference type="Gene3D" id="3.30.420.270">
    <property type="match status" value="1"/>
</dbReference>
<keyword evidence="6 8" id="KW-0472">Membrane</keyword>
<evidence type="ECO:0000313" key="9">
    <source>
        <dbReference type="EMBL" id="OCQ23355.1"/>
    </source>
</evidence>
<comment type="similarity">
    <text evidence="2 7">Belongs to the ExbD/TolR family.</text>
</comment>
<keyword evidence="5 8" id="KW-1133">Transmembrane helix</keyword>
<proteinExistence type="inferred from homology"/>
<dbReference type="EMBL" id="MAUJ01000001">
    <property type="protein sequence ID" value="OCQ23355.1"/>
    <property type="molecule type" value="Genomic_DNA"/>
</dbReference>
<evidence type="ECO:0000256" key="2">
    <source>
        <dbReference type="ARBA" id="ARBA00005811"/>
    </source>
</evidence>
<dbReference type="AlphaFoldDB" id="A0A1C0TVL3"/>
<dbReference type="PANTHER" id="PTHR30558">
    <property type="entry name" value="EXBD MEMBRANE COMPONENT OF PMF-DRIVEN MACROMOLECULE IMPORT SYSTEM"/>
    <property type="match status" value="1"/>
</dbReference>
<gene>
    <name evidence="9" type="ORF">A7985_05275</name>
</gene>
<dbReference type="InterPro" id="IPR003400">
    <property type="entry name" value="ExbD"/>
</dbReference>
<organism evidence="9 10">
    <name type="scientific">Pseudoalteromonas luteoviolacea</name>
    <dbReference type="NCBI Taxonomy" id="43657"/>
    <lineage>
        <taxon>Bacteria</taxon>
        <taxon>Pseudomonadati</taxon>
        <taxon>Pseudomonadota</taxon>
        <taxon>Gammaproteobacteria</taxon>
        <taxon>Alteromonadales</taxon>
        <taxon>Pseudoalteromonadaceae</taxon>
        <taxon>Pseudoalteromonas</taxon>
    </lineage>
</organism>
<accession>A0A1C0TVL3</accession>
<evidence type="ECO:0000256" key="7">
    <source>
        <dbReference type="RuleBase" id="RU003879"/>
    </source>
</evidence>
<dbReference type="RefSeq" id="WP_065789373.1">
    <property type="nucleotide sequence ID" value="NZ_JAGJED010000001.1"/>
</dbReference>
<feature type="transmembrane region" description="Helical" evidence="8">
    <location>
        <begin position="21"/>
        <end position="40"/>
    </location>
</feature>
<keyword evidence="7" id="KW-0653">Protein transport</keyword>
<dbReference type="Pfam" id="PF02472">
    <property type="entry name" value="ExbD"/>
    <property type="match status" value="1"/>
</dbReference>
<evidence type="ECO:0000256" key="3">
    <source>
        <dbReference type="ARBA" id="ARBA00022475"/>
    </source>
</evidence>
<keyword evidence="4 7" id="KW-0812">Transmembrane</keyword>
<evidence type="ECO:0000313" key="10">
    <source>
        <dbReference type="Proteomes" id="UP000093366"/>
    </source>
</evidence>
<dbReference type="GO" id="GO:0015031">
    <property type="term" value="P:protein transport"/>
    <property type="evidence" value="ECO:0007669"/>
    <property type="project" value="UniProtKB-KW"/>
</dbReference>
<evidence type="ECO:0000256" key="1">
    <source>
        <dbReference type="ARBA" id="ARBA00004162"/>
    </source>
</evidence>
<dbReference type="GO" id="GO:0022857">
    <property type="term" value="F:transmembrane transporter activity"/>
    <property type="evidence" value="ECO:0007669"/>
    <property type="project" value="InterPro"/>
</dbReference>
<dbReference type="GO" id="GO:0005886">
    <property type="term" value="C:plasma membrane"/>
    <property type="evidence" value="ECO:0007669"/>
    <property type="project" value="UniProtKB-SubCell"/>
</dbReference>
<name>A0A1C0TVL3_9GAMM</name>
<evidence type="ECO:0000256" key="5">
    <source>
        <dbReference type="ARBA" id="ARBA00022989"/>
    </source>
</evidence>
<dbReference type="OrthoDB" id="279635at2"/>
<keyword evidence="7" id="KW-0813">Transport</keyword>
<evidence type="ECO:0000256" key="6">
    <source>
        <dbReference type="ARBA" id="ARBA00023136"/>
    </source>
</evidence>
<dbReference type="PANTHER" id="PTHR30558:SF13">
    <property type="entry name" value="BIOPOLYMER TRANSPORT PROTEIN EXBD2"/>
    <property type="match status" value="1"/>
</dbReference>
<evidence type="ECO:0000256" key="4">
    <source>
        <dbReference type="ARBA" id="ARBA00022692"/>
    </source>
</evidence>